<feature type="region of interest" description="Disordered" evidence="1">
    <location>
        <begin position="213"/>
        <end position="287"/>
    </location>
</feature>
<keyword evidence="2" id="KW-0732">Signal</keyword>
<dbReference type="PANTHER" id="PTHR35702">
    <property type="entry name" value="EXPRESSED PROTEIN"/>
    <property type="match status" value="1"/>
</dbReference>
<name>A0A8T2BJ26_9BRAS</name>
<evidence type="ECO:0000313" key="4">
    <source>
        <dbReference type="Proteomes" id="UP000694240"/>
    </source>
</evidence>
<accession>A0A8T2BJ26</accession>
<evidence type="ECO:0000256" key="2">
    <source>
        <dbReference type="SAM" id="SignalP"/>
    </source>
</evidence>
<organism evidence="3 4">
    <name type="scientific">Arabidopsis thaliana x Arabidopsis arenosa</name>
    <dbReference type="NCBI Taxonomy" id="1240361"/>
    <lineage>
        <taxon>Eukaryota</taxon>
        <taxon>Viridiplantae</taxon>
        <taxon>Streptophyta</taxon>
        <taxon>Embryophyta</taxon>
        <taxon>Tracheophyta</taxon>
        <taxon>Spermatophyta</taxon>
        <taxon>Magnoliopsida</taxon>
        <taxon>eudicotyledons</taxon>
        <taxon>Gunneridae</taxon>
        <taxon>Pentapetalae</taxon>
        <taxon>rosids</taxon>
        <taxon>malvids</taxon>
        <taxon>Brassicales</taxon>
        <taxon>Brassicaceae</taxon>
        <taxon>Camelineae</taxon>
        <taxon>Arabidopsis</taxon>
    </lineage>
</organism>
<keyword evidence="4" id="KW-1185">Reference proteome</keyword>
<evidence type="ECO:0000313" key="3">
    <source>
        <dbReference type="EMBL" id="KAG7585472.1"/>
    </source>
</evidence>
<feature type="chain" id="PRO_5035791031" evidence="2">
    <location>
        <begin position="25"/>
        <end position="287"/>
    </location>
</feature>
<feature type="signal peptide" evidence="2">
    <location>
        <begin position="1"/>
        <end position="24"/>
    </location>
</feature>
<comment type="caution">
    <text evidence="3">The sequence shown here is derived from an EMBL/GenBank/DDBJ whole genome shotgun (WGS) entry which is preliminary data.</text>
</comment>
<dbReference type="Proteomes" id="UP000694240">
    <property type="component" value="Chromosome 7"/>
</dbReference>
<dbReference type="EMBL" id="JAEFBK010000007">
    <property type="protein sequence ID" value="KAG7585472.1"/>
    <property type="molecule type" value="Genomic_DNA"/>
</dbReference>
<dbReference type="PANTHER" id="PTHR35702:SF1">
    <property type="entry name" value="EXPRESSED PROTEIN"/>
    <property type="match status" value="1"/>
</dbReference>
<evidence type="ECO:0000256" key="1">
    <source>
        <dbReference type="SAM" id="MobiDB-lite"/>
    </source>
</evidence>
<protein>
    <submittedName>
        <fullName evidence="3">Uncharacterized protein</fullName>
    </submittedName>
</protein>
<reference evidence="3 4" key="1">
    <citation type="submission" date="2020-12" db="EMBL/GenBank/DDBJ databases">
        <title>Concerted genomic and epigenomic changes stabilize Arabidopsis allopolyploids.</title>
        <authorList>
            <person name="Chen Z."/>
        </authorList>
    </citation>
    <scope>NUCLEOTIDE SEQUENCE [LARGE SCALE GENOMIC DNA]</scope>
    <source>
        <strain evidence="3">Allo738</strain>
        <tissue evidence="3">Leaf</tissue>
    </source>
</reference>
<gene>
    <name evidence="3" type="ORF">ISN45_Aa02g008360</name>
</gene>
<proteinExistence type="predicted"/>
<dbReference type="AlphaFoldDB" id="A0A8T2BJ26"/>
<sequence>MDFRRRRVQFILFAIGLIALSMTAEKCRELVGQEAASKSGEFTFLNCFDMSSGTLACAVKEGVKLYFYNIRSIHVEKARNVAIEKALHEALVNGMPAKEAAKEVQRAGEKAAKLASRQAKRIIGPIVAAGWDFFEALYFGGTLTEGFLRGSGTMVGAYSGGYVGEQRFGRFGYLVGSTLGNWVGARVGLMVYDVVNGVNFFLESYQSGEIYKDQSTYESPEDQSTFESPKDQSTYETSEDQSTYETSEDLSTYETSEDQSTYESPEDQSTYETSEVQSTYETSSDEL</sequence>